<proteinExistence type="inferred from homology"/>
<comment type="catalytic activity">
    <reaction evidence="7">
        <text>shikimate + ATP = 3-phosphoshikimate + ADP + H(+)</text>
        <dbReference type="Rhea" id="RHEA:13121"/>
        <dbReference type="ChEBI" id="CHEBI:15378"/>
        <dbReference type="ChEBI" id="CHEBI:30616"/>
        <dbReference type="ChEBI" id="CHEBI:36208"/>
        <dbReference type="ChEBI" id="CHEBI:145989"/>
        <dbReference type="ChEBI" id="CHEBI:456216"/>
        <dbReference type="EC" id="2.7.1.71"/>
    </reaction>
</comment>
<dbReference type="SUPFAM" id="SSF52540">
    <property type="entry name" value="P-loop containing nucleoside triphosphate hydrolases"/>
    <property type="match status" value="1"/>
</dbReference>
<comment type="similarity">
    <text evidence="7">Belongs to the shikimate kinase family.</text>
</comment>
<feature type="binding site" evidence="7">
    <location>
        <position position="24"/>
    </location>
    <ligand>
        <name>substrate</name>
    </ligand>
</feature>
<dbReference type="InterPro" id="IPR027417">
    <property type="entry name" value="P-loop_NTPase"/>
</dbReference>
<feature type="binding site" evidence="7">
    <location>
        <position position="48"/>
    </location>
    <ligand>
        <name>substrate</name>
    </ligand>
</feature>
<reference evidence="8 9" key="1">
    <citation type="submission" date="2018-07" db="EMBL/GenBank/DDBJ databases">
        <title>Freshwater and sediment microbial communities from various areas in North America, analyzing microbe dynamics in response to fracking.</title>
        <authorList>
            <person name="Lamendella R."/>
        </authorList>
    </citation>
    <scope>NUCLEOTIDE SEQUENCE [LARGE SCALE GENOMIC DNA]</scope>
    <source>
        <strain evidence="8 9">160A</strain>
    </source>
</reference>
<dbReference type="EC" id="2.7.1.71" evidence="7"/>
<comment type="cofactor">
    <cofactor evidence="7">
        <name>Mg(2+)</name>
        <dbReference type="ChEBI" id="CHEBI:18420"/>
    </cofactor>
    <text evidence="7">Binds 1 Mg(2+) ion per subunit.</text>
</comment>
<keyword evidence="1 7" id="KW-0028">Amino-acid biosynthesis</keyword>
<dbReference type="GO" id="GO:0009073">
    <property type="term" value="P:aromatic amino acid family biosynthetic process"/>
    <property type="evidence" value="ECO:0007669"/>
    <property type="project" value="UniProtKB-KW"/>
</dbReference>
<keyword evidence="2 7" id="KW-0808">Transferase</keyword>
<protein>
    <recommendedName>
        <fullName evidence="7">Shikimate kinase</fullName>
        <shortName evidence="7">SK</shortName>
        <ecNumber evidence="7">2.7.1.71</ecNumber>
    </recommendedName>
</protein>
<dbReference type="GO" id="GO:0008652">
    <property type="term" value="P:amino acid biosynthetic process"/>
    <property type="evidence" value="ECO:0007669"/>
    <property type="project" value="UniProtKB-KW"/>
</dbReference>
<evidence type="ECO:0000256" key="3">
    <source>
        <dbReference type="ARBA" id="ARBA00022741"/>
    </source>
</evidence>
<dbReference type="Gene3D" id="3.40.50.300">
    <property type="entry name" value="P-loop containing nucleotide triphosphate hydrolases"/>
    <property type="match status" value="1"/>
</dbReference>
<dbReference type="CDD" id="cd00464">
    <property type="entry name" value="SK"/>
    <property type="match status" value="1"/>
</dbReference>
<keyword evidence="7" id="KW-0479">Metal-binding</keyword>
<evidence type="ECO:0000256" key="2">
    <source>
        <dbReference type="ARBA" id="ARBA00022679"/>
    </source>
</evidence>
<comment type="subunit">
    <text evidence="7">Monomer.</text>
</comment>
<dbReference type="GO" id="GO:0000287">
    <property type="term" value="F:magnesium ion binding"/>
    <property type="evidence" value="ECO:0007669"/>
    <property type="project" value="UniProtKB-UniRule"/>
</dbReference>
<dbReference type="HAMAP" id="MF_00109">
    <property type="entry name" value="Shikimate_kinase"/>
    <property type="match status" value="1"/>
</dbReference>
<dbReference type="Proteomes" id="UP000252733">
    <property type="component" value="Unassembled WGS sequence"/>
</dbReference>
<evidence type="ECO:0000256" key="1">
    <source>
        <dbReference type="ARBA" id="ARBA00022605"/>
    </source>
</evidence>
<dbReference type="Pfam" id="PF01202">
    <property type="entry name" value="SKI"/>
    <property type="match status" value="1"/>
</dbReference>
<dbReference type="PRINTS" id="PR01100">
    <property type="entry name" value="SHIKIMTKNASE"/>
</dbReference>
<dbReference type="UniPathway" id="UPA00053">
    <property type="reaction ID" value="UER00088"/>
</dbReference>
<feature type="binding site" evidence="7">
    <location>
        <position position="109"/>
    </location>
    <ligand>
        <name>ATP</name>
        <dbReference type="ChEBI" id="CHEBI:30616"/>
    </ligand>
</feature>
<comment type="pathway">
    <text evidence="7">Metabolic intermediate biosynthesis; chorismate biosynthesis; chorismate from D-erythrose 4-phosphate and phosphoenolpyruvate: step 5/7.</text>
</comment>
<dbReference type="GO" id="GO:0004765">
    <property type="term" value="F:shikimate kinase activity"/>
    <property type="evidence" value="ECO:0007669"/>
    <property type="project" value="UniProtKB-UniRule"/>
</dbReference>
<feature type="binding site" evidence="7">
    <location>
        <begin position="2"/>
        <end position="7"/>
    </location>
    <ligand>
        <name>ATP</name>
        <dbReference type="ChEBI" id="CHEBI:30616"/>
    </ligand>
</feature>
<comment type="function">
    <text evidence="7">Catalyzes the specific phosphorylation of the 3-hydroxyl group of shikimic acid using ATP as a cosubstrate.</text>
</comment>
<keyword evidence="6 7" id="KW-0057">Aromatic amino acid biosynthesis</keyword>
<feature type="binding site" evidence="7">
    <location>
        <position position="131"/>
    </location>
    <ligand>
        <name>substrate</name>
    </ligand>
</feature>
<comment type="subcellular location">
    <subcellularLocation>
        <location evidence="7">Cytoplasm</location>
    </subcellularLocation>
</comment>
<dbReference type="PANTHER" id="PTHR21087">
    <property type="entry name" value="SHIKIMATE KINASE"/>
    <property type="match status" value="1"/>
</dbReference>
<keyword evidence="3 7" id="KW-0547">Nucleotide-binding</keyword>
<keyword evidence="7" id="KW-0460">Magnesium</keyword>
<dbReference type="PANTHER" id="PTHR21087:SF16">
    <property type="entry name" value="SHIKIMATE KINASE 1, CHLOROPLASTIC"/>
    <property type="match status" value="1"/>
</dbReference>
<evidence type="ECO:0000256" key="7">
    <source>
        <dbReference type="HAMAP-Rule" id="MF_00109"/>
    </source>
</evidence>
<keyword evidence="9" id="KW-1185">Reference proteome</keyword>
<evidence type="ECO:0000313" key="8">
    <source>
        <dbReference type="EMBL" id="RCW39438.1"/>
    </source>
</evidence>
<dbReference type="InterPro" id="IPR000623">
    <property type="entry name" value="Shikimate_kinase/TSH1"/>
</dbReference>
<evidence type="ECO:0000256" key="5">
    <source>
        <dbReference type="ARBA" id="ARBA00022840"/>
    </source>
</evidence>
<keyword evidence="4 7" id="KW-0418">Kinase</keyword>
<sequence length="165" mass="18519">MGSGKSTFGRLLARELDFKFIDLDKYIETQEGKSISEIFARYGEETFREVERLAVHESTKSGKAVIATGGGVPCHFDNMEVMNKYGLTIYLKVSPEALTDRLMPAREHRPLIAGKTRDELLAFIKTTLQQRTPFYEMATLTADTTSLSPEDSVRIVLQAVQSNHT</sequence>
<comment type="caution">
    <text evidence="8">The sequence shown here is derived from an EMBL/GenBank/DDBJ whole genome shotgun (WGS) entry which is preliminary data.</text>
</comment>
<dbReference type="EMBL" id="QPIZ01000001">
    <property type="protein sequence ID" value="RCW39438.1"/>
    <property type="molecule type" value="Genomic_DNA"/>
</dbReference>
<evidence type="ECO:0000313" key="9">
    <source>
        <dbReference type="Proteomes" id="UP000252733"/>
    </source>
</evidence>
<dbReference type="AlphaFoldDB" id="A0A2T0XT07"/>
<organism evidence="8 9">
    <name type="scientific">Marinilabilia salmonicolor</name>
    <dbReference type="NCBI Taxonomy" id="989"/>
    <lineage>
        <taxon>Bacteria</taxon>
        <taxon>Pseudomonadati</taxon>
        <taxon>Bacteroidota</taxon>
        <taxon>Bacteroidia</taxon>
        <taxon>Marinilabiliales</taxon>
        <taxon>Marinilabiliaceae</taxon>
        <taxon>Marinilabilia</taxon>
    </lineage>
</organism>
<keyword evidence="5 7" id="KW-0067">ATP-binding</keyword>
<evidence type="ECO:0000256" key="4">
    <source>
        <dbReference type="ARBA" id="ARBA00022777"/>
    </source>
</evidence>
<name>A0A2T0XT07_9BACT</name>
<dbReference type="GO" id="GO:0005524">
    <property type="term" value="F:ATP binding"/>
    <property type="evidence" value="ECO:0007669"/>
    <property type="project" value="UniProtKB-UniRule"/>
</dbReference>
<feature type="binding site" evidence="7">
    <location>
        <position position="70"/>
    </location>
    <ligand>
        <name>substrate</name>
    </ligand>
</feature>
<feature type="binding site" evidence="7">
    <location>
        <position position="6"/>
    </location>
    <ligand>
        <name>Mg(2+)</name>
        <dbReference type="ChEBI" id="CHEBI:18420"/>
    </ligand>
</feature>
<dbReference type="GO" id="GO:0005829">
    <property type="term" value="C:cytosol"/>
    <property type="evidence" value="ECO:0007669"/>
    <property type="project" value="TreeGrafter"/>
</dbReference>
<evidence type="ECO:0000256" key="6">
    <source>
        <dbReference type="ARBA" id="ARBA00023141"/>
    </source>
</evidence>
<keyword evidence="7" id="KW-0963">Cytoplasm</keyword>
<comment type="caution">
    <text evidence="7">Lacks conserved residue(s) required for the propagation of feature annotation.</text>
</comment>
<gene>
    <name evidence="7" type="primary">aroK</name>
    <name evidence="8" type="ORF">DFO77_101208</name>
</gene>
<dbReference type="STRING" id="1168289.GCA_000259075_01634"/>
<dbReference type="GO" id="GO:0009423">
    <property type="term" value="P:chorismate biosynthetic process"/>
    <property type="evidence" value="ECO:0007669"/>
    <property type="project" value="UniProtKB-UniRule"/>
</dbReference>
<dbReference type="InterPro" id="IPR031322">
    <property type="entry name" value="Shikimate/glucono_kinase"/>
</dbReference>
<accession>A0A2T0XT07</accession>